<dbReference type="InterPro" id="IPR003034">
    <property type="entry name" value="SAP_dom"/>
</dbReference>
<dbReference type="InterPro" id="IPR036361">
    <property type="entry name" value="SAP_dom_sf"/>
</dbReference>
<feature type="region of interest" description="Disordered" evidence="2">
    <location>
        <begin position="54"/>
        <end position="88"/>
    </location>
</feature>
<protein>
    <recommendedName>
        <fullName evidence="3">SAP domain-containing protein</fullName>
    </recommendedName>
</protein>
<dbReference type="EMBL" id="CAJGYM010000007">
    <property type="protein sequence ID" value="CAD6188065.1"/>
    <property type="molecule type" value="Genomic_DNA"/>
</dbReference>
<dbReference type="Proteomes" id="UP000835052">
    <property type="component" value="Unassembled WGS sequence"/>
</dbReference>
<evidence type="ECO:0000313" key="5">
    <source>
        <dbReference type="Proteomes" id="UP000835052"/>
    </source>
</evidence>
<feature type="region of interest" description="Disordered" evidence="2">
    <location>
        <begin position="138"/>
        <end position="157"/>
    </location>
</feature>
<dbReference type="OrthoDB" id="5810714at2759"/>
<dbReference type="Gene3D" id="1.10.720.30">
    <property type="entry name" value="SAP domain"/>
    <property type="match status" value="1"/>
</dbReference>
<feature type="domain" description="SAP" evidence="3">
    <location>
        <begin position="15"/>
        <end position="49"/>
    </location>
</feature>
<feature type="compositionally biased region" description="Basic and acidic residues" evidence="2">
    <location>
        <begin position="76"/>
        <end position="88"/>
    </location>
</feature>
<evidence type="ECO:0000259" key="3">
    <source>
        <dbReference type="PROSITE" id="PS50800"/>
    </source>
</evidence>
<feature type="region of interest" description="Disordered" evidence="2">
    <location>
        <begin position="280"/>
        <end position="318"/>
    </location>
</feature>
<feature type="compositionally biased region" description="Polar residues" evidence="2">
    <location>
        <begin position="303"/>
        <end position="316"/>
    </location>
</feature>
<name>A0A8S1GXM4_9PELO</name>
<comment type="caution">
    <text evidence="4">The sequence shown here is derived from an EMBL/GenBank/DDBJ whole genome shotgun (WGS) entry which is preliminary data.</text>
</comment>
<evidence type="ECO:0000256" key="1">
    <source>
        <dbReference type="SAM" id="Coils"/>
    </source>
</evidence>
<feature type="coiled-coil region" evidence="1">
    <location>
        <begin position="169"/>
        <end position="196"/>
    </location>
</feature>
<reference evidence="4" key="1">
    <citation type="submission" date="2020-10" db="EMBL/GenBank/DDBJ databases">
        <authorList>
            <person name="Kikuchi T."/>
        </authorList>
    </citation>
    <scope>NUCLEOTIDE SEQUENCE</scope>
    <source>
        <strain evidence="4">NKZ352</strain>
    </source>
</reference>
<sequence length="380" mass="42733">MEKKGKGQLPEVGDVFEMKVEQLKKVLKKHRLSTAGKKSDLQFRVVEFLSSLPKCPQVQPTDENSEPFEPMETCDPYEKANYSKEEENRKKMMSELGLEPADLIVKNRRKTSDVVFAPVSELKEDSERTFVIEDVTGSETSTSAFKTPEPKGRPLKNLKGSASKLLSIKQKFANAHAKLTDKMETLEERQVKISKRHEELTGALPTTFQRLATPKSARKRPAIVSVPQFDPNVDPTTLNFKFGQAEVTELQSLQKPFVKSDKDVRPARKEAVRLDVKAAAKAKTKGKAPTRIAAPQASCVTPIRSTGPQRTFTPHTGTKKKVFVDTTVLSDREFALAREEGLLPGTQKKKLVTNAEQRNIDRKKRREEIVAIKRKLKIEN</sequence>
<dbReference type="SMART" id="SM00513">
    <property type="entry name" value="SAP"/>
    <property type="match status" value="1"/>
</dbReference>
<organism evidence="4 5">
    <name type="scientific">Caenorhabditis auriculariae</name>
    <dbReference type="NCBI Taxonomy" id="2777116"/>
    <lineage>
        <taxon>Eukaryota</taxon>
        <taxon>Metazoa</taxon>
        <taxon>Ecdysozoa</taxon>
        <taxon>Nematoda</taxon>
        <taxon>Chromadorea</taxon>
        <taxon>Rhabditida</taxon>
        <taxon>Rhabditina</taxon>
        <taxon>Rhabditomorpha</taxon>
        <taxon>Rhabditoidea</taxon>
        <taxon>Rhabditidae</taxon>
        <taxon>Peloderinae</taxon>
        <taxon>Caenorhabditis</taxon>
    </lineage>
</organism>
<proteinExistence type="predicted"/>
<evidence type="ECO:0000313" key="4">
    <source>
        <dbReference type="EMBL" id="CAD6188065.1"/>
    </source>
</evidence>
<dbReference type="AlphaFoldDB" id="A0A8S1GXM4"/>
<dbReference type="Pfam" id="PF02037">
    <property type="entry name" value="SAP"/>
    <property type="match status" value="1"/>
</dbReference>
<keyword evidence="5" id="KW-1185">Reference proteome</keyword>
<accession>A0A8S1GXM4</accession>
<evidence type="ECO:0000256" key="2">
    <source>
        <dbReference type="SAM" id="MobiDB-lite"/>
    </source>
</evidence>
<keyword evidence="1" id="KW-0175">Coiled coil</keyword>
<dbReference type="SUPFAM" id="SSF68906">
    <property type="entry name" value="SAP domain"/>
    <property type="match status" value="1"/>
</dbReference>
<dbReference type="PROSITE" id="PS50800">
    <property type="entry name" value="SAP"/>
    <property type="match status" value="1"/>
</dbReference>
<gene>
    <name evidence="4" type="ORF">CAUJ_LOCUS3984</name>
</gene>